<comment type="catalytic activity">
    <reaction evidence="3">
        <text>2 GTP = 3',3'-c-di-GMP + 2 diphosphate</text>
        <dbReference type="Rhea" id="RHEA:24898"/>
        <dbReference type="ChEBI" id="CHEBI:33019"/>
        <dbReference type="ChEBI" id="CHEBI:37565"/>
        <dbReference type="ChEBI" id="CHEBI:58805"/>
        <dbReference type="EC" id="2.7.7.65"/>
    </reaction>
</comment>
<dbReference type="EMBL" id="QZMU01000002">
    <property type="protein sequence ID" value="RRQ19934.1"/>
    <property type="molecule type" value="Genomic_DNA"/>
</dbReference>
<evidence type="ECO:0000313" key="7">
    <source>
        <dbReference type="Proteomes" id="UP000287798"/>
    </source>
</evidence>
<dbReference type="InterPro" id="IPR043128">
    <property type="entry name" value="Rev_trsase/Diguanyl_cyclase"/>
</dbReference>
<evidence type="ECO:0000259" key="4">
    <source>
        <dbReference type="PROSITE" id="PS50042"/>
    </source>
</evidence>
<dbReference type="CDD" id="cd01949">
    <property type="entry name" value="GGDEF"/>
    <property type="match status" value="1"/>
</dbReference>
<dbReference type="GO" id="GO:0043709">
    <property type="term" value="P:cell adhesion involved in single-species biofilm formation"/>
    <property type="evidence" value="ECO:0007669"/>
    <property type="project" value="TreeGrafter"/>
</dbReference>
<protein>
    <recommendedName>
        <fullName evidence="2">diguanylate cyclase</fullName>
        <ecNumber evidence="2">2.7.7.65</ecNumber>
    </recommendedName>
</protein>
<dbReference type="SMART" id="SM00100">
    <property type="entry name" value="cNMP"/>
    <property type="match status" value="1"/>
</dbReference>
<feature type="domain" description="GGDEF" evidence="5">
    <location>
        <begin position="188"/>
        <end position="319"/>
    </location>
</feature>
<name>A0A426QDZ0_9GAMM</name>
<evidence type="ECO:0000259" key="5">
    <source>
        <dbReference type="PROSITE" id="PS50887"/>
    </source>
</evidence>
<dbReference type="SMART" id="SM00267">
    <property type="entry name" value="GGDEF"/>
    <property type="match status" value="1"/>
</dbReference>
<dbReference type="InterPro" id="IPR018490">
    <property type="entry name" value="cNMP-bd_dom_sf"/>
</dbReference>
<dbReference type="AlphaFoldDB" id="A0A426QDZ0"/>
<organism evidence="6 7">
    <name type="scientific">Thiohalobacter thiocyanaticus</name>
    <dbReference type="NCBI Taxonomy" id="585455"/>
    <lineage>
        <taxon>Bacteria</taxon>
        <taxon>Pseudomonadati</taxon>
        <taxon>Pseudomonadota</taxon>
        <taxon>Gammaproteobacteria</taxon>
        <taxon>Thiohalobacterales</taxon>
        <taxon>Thiohalobacteraceae</taxon>
        <taxon>Thiohalobacter</taxon>
    </lineage>
</organism>
<dbReference type="InterPro" id="IPR000160">
    <property type="entry name" value="GGDEF_dom"/>
</dbReference>
<keyword evidence="7" id="KW-1185">Reference proteome</keyword>
<dbReference type="InterPro" id="IPR029787">
    <property type="entry name" value="Nucleotide_cyclase"/>
</dbReference>
<dbReference type="InterPro" id="IPR014710">
    <property type="entry name" value="RmlC-like_jellyroll"/>
</dbReference>
<dbReference type="GO" id="GO:1902201">
    <property type="term" value="P:negative regulation of bacterial-type flagellum-dependent cell motility"/>
    <property type="evidence" value="ECO:0007669"/>
    <property type="project" value="TreeGrafter"/>
</dbReference>
<dbReference type="InterPro" id="IPR050469">
    <property type="entry name" value="Diguanylate_Cyclase"/>
</dbReference>
<dbReference type="PANTHER" id="PTHR45138">
    <property type="entry name" value="REGULATORY COMPONENTS OF SENSORY TRANSDUCTION SYSTEM"/>
    <property type="match status" value="1"/>
</dbReference>
<accession>A0A426QDZ0</accession>
<dbReference type="GO" id="GO:0052621">
    <property type="term" value="F:diguanylate cyclase activity"/>
    <property type="evidence" value="ECO:0007669"/>
    <property type="project" value="UniProtKB-EC"/>
</dbReference>
<feature type="domain" description="Cyclic nucleotide-binding" evidence="4">
    <location>
        <begin position="18"/>
        <end position="136"/>
    </location>
</feature>
<gene>
    <name evidence="6" type="ORF">D6C00_14325</name>
</gene>
<dbReference type="PROSITE" id="PS50042">
    <property type="entry name" value="CNMP_BINDING_3"/>
    <property type="match status" value="1"/>
</dbReference>
<dbReference type="PANTHER" id="PTHR45138:SF9">
    <property type="entry name" value="DIGUANYLATE CYCLASE DGCM-RELATED"/>
    <property type="match status" value="1"/>
</dbReference>
<sequence length="319" mass="35287">MHASDITSKINQISTMPLFEGVPLNVLHWVNERCEVVRVFAGQTLLDPSHRNDAIYIIISGFAQVRNPGADGQALAYLMEGQCVGEMSVIDGGQPSARVVADTDCMLLVIESQTLWELIGMAPVVARNLMRTLSSRLRYDNEVILESLRMQRVFEHDARVDPLTGMHNRRWLCEMLDRQIQRCNMSGEELSILMLDVDHFKSYNDRHGHLAGDCALQSVAQALREGLRVSDTTARFGGEEFVAIFPGVGLKAARGIAEQLRQAVSDYPVRDYQGNPLPGVTASIGLAALEPGQDRDRLLDAADAALYRAKNAGRNRVSE</sequence>
<dbReference type="SUPFAM" id="SSF51206">
    <property type="entry name" value="cAMP-binding domain-like"/>
    <property type="match status" value="1"/>
</dbReference>
<dbReference type="Proteomes" id="UP000287798">
    <property type="component" value="Unassembled WGS sequence"/>
</dbReference>
<evidence type="ECO:0000256" key="3">
    <source>
        <dbReference type="ARBA" id="ARBA00034247"/>
    </source>
</evidence>
<dbReference type="Pfam" id="PF00990">
    <property type="entry name" value="GGDEF"/>
    <property type="match status" value="1"/>
</dbReference>
<dbReference type="Gene3D" id="2.60.120.10">
    <property type="entry name" value="Jelly Rolls"/>
    <property type="match status" value="1"/>
</dbReference>
<dbReference type="FunFam" id="3.30.70.270:FF:000001">
    <property type="entry name" value="Diguanylate cyclase domain protein"/>
    <property type="match status" value="1"/>
</dbReference>
<evidence type="ECO:0000256" key="1">
    <source>
        <dbReference type="ARBA" id="ARBA00001946"/>
    </source>
</evidence>
<comment type="caution">
    <text evidence="6">The sequence shown here is derived from an EMBL/GenBank/DDBJ whole genome shotgun (WGS) entry which is preliminary data.</text>
</comment>
<dbReference type="NCBIfam" id="TIGR00254">
    <property type="entry name" value="GGDEF"/>
    <property type="match status" value="1"/>
</dbReference>
<reference evidence="6 7" key="1">
    <citation type="journal article" date="2010" name="Int. J. Syst. Evol. Microbiol.">
        <title>Thiohalobacter thiocyanaticus gen. nov., sp. nov., a moderately halophilic, sulfur-oxidizing gammaproteobacterium from hypersaline lakes, that utilizes thiocyanate.</title>
        <authorList>
            <person name="Sorokin D.Y."/>
            <person name="Kovaleva O.L."/>
            <person name="Tourova T.P."/>
            <person name="Muyzer G."/>
        </authorList>
    </citation>
    <scope>NUCLEOTIDE SEQUENCE [LARGE SCALE GENOMIC DNA]</scope>
    <source>
        <strain evidence="6 7">Hrh1</strain>
    </source>
</reference>
<proteinExistence type="predicted"/>
<dbReference type="GO" id="GO:0005886">
    <property type="term" value="C:plasma membrane"/>
    <property type="evidence" value="ECO:0007669"/>
    <property type="project" value="TreeGrafter"/>
</dbReference>
<dbReference type="Gene3D" id="3.30.70.270">
    <property type="match status" value="1"/>
</dbReference>
<dbReference type="PROSITE" id="PS50887">
    <property type="entry name" value="GGDEF"/>
    <property type="match status" value="1"/>
</dbReference>
<evidence type="ECO:0000313" key="6">
    <source>
        <dbReference type="EMBL" id="RRQ19934.1"/>
    </source>
</evidence>
<dbReference type="CDD" id="cd00038">
    <property type="entry name" value="CAP_ED"/>
    <property type="match status" value="1"/>
</dbReference>
<dbReference type="EC" id="2.7.7.65" evidence="2"/>
<dbReference type="InterPro" id="IPR000595">
    <property type="entry name" value="cNMP-bd_dom"/>
</dbReference>
<dbReference type="SUPFAM" id="SSF55073">
    <property type="entry name" value="Nucleotide cyclase"/>
    <property type="match status" value="1"/>
</dbReference>
<comment type="cofactor">
    <cofactor evidence="1">
        <name>Mg(2+)</name>
        <dbReference type="ChEBI" id="CHEBI:18420"/>
    </cofactor>
</comment>
<evidence type="ECO:0000256" key="2">
    <source>
        <dbReference type="ARBA" id="ARBA00012528"/>
    </source>
</evidence>
<dbReference type="Pfam" id="PF00027">
    <property type="entry name" value="cNMP_binding"/>
    <property type="match status" value="1"/>
</dbReference>